<dbReference type="AlphaFoldDB" id="S9NYB3"/>
<proteinExistence type="predicted"/>
<dbReference type="EMBL" id="ANAH02000075">
    <property type="protein sequence ID" value="EPX55007.1"/>
    <property type="molecule type" value="Genomic_DNA"/>
</dbReference>
<comment type="caution">
    <text evidence="1">The sequence shown here is derived from an EMBL/GenBank/DDBJ whole genome shotgun (WGS) entry which is preliminary data.</text>
</comment>
<dbReference type="RefSeq" id="WP_002632043.1">
    <property type="nucleotide sequence ID" value="NZ_ANAH02000075.1"/>
</dbReference>
<gene>
    <name evidence="1" type="ORF">D187_009746</name>
</gene>
<keyword evidence="2" id="KW-1185">Reference proteome</keyword>
<reference evidence="1" key="1">
    <citation type="submission" date="2013-05" db="EMBL/GenBank/DDBJ databases">
        <title>Genome assembly of Cystobacter fuscus DSM 2262.</title>
        <authorList>
            <person name="Sharma G."/>
            <person name="Khatri I."/>
            <person name="Kaur C."/>
            <person name="Mayilraj S."/>
            <person name="Subramanian S."/>
        </authorList>
    </citation>
    <scope>NUCLEOTIDE SEQUENCE [LARGE SCALE GENOMIC DNA]</scope>
    <source>
        <strain evidence="1">DSM 2262</strain>
    </source>
</reference>
<dbReference type="Proteomes" id="UP000011682">
    <property type="component" value="Unassembled WGS sequence"/>
</dbReference>
<name>S9NYB3_CYSF2</name>
<evidence type="ECO:0000313" key="1">
    <source>
        <dbReference type="EMBL" id="EPX55007.1"/>
    </source>
</evidence>
<protein>
    <submittedName>
        <fullName evidence="1">Uncharacterized protein</fullName>
    </submittedName>
</protein>
<organism evidence="1 2">
    <name type="scientific">Cystobacter fuscus (strain ATCC 25194 / DSM 2262 / NBRC 100088 / M29)</name>
    <dbReference type="NCBI Taxonomy" id="1242864"/>
    <lineage>
        <taxon>Bacteria</taxon>
        <taxon>Pseudomonadati</taxon>
        <taxon>Myxococcota</taxon>
        <taxon>Myxococcia</taxon>
        <taxon>Myxococcales</taxon>
        <taxon>Cystobacterineae</taxon>
        <taxon>Archangiaceae</taxon>
        <taxon>Cystobacter</taxon>
    </lineage>
</organism>
<sequence>MHAAESLLQSASPHELRRAEQAYRAYGCPTAGRSAITGVELPGFESCPPLVRAGWLSVVRTFTQWGAPLLRPDSDEHAEDEGQVDPFLMGLGGIAAATKDLAEASRMAVTSPHNAVLGELISTITGALHARVKELALPASS</sequence>
<evidence type="ECO:0000313" key="2">
    <source>
        <dbReference type="Proteomes" id="UP000011682"/>
    </source>
</evidence>
<accession>S9NYB3</accession>